<feature type="domain" description="Response regulatory" evidence="3">
    <location>
        <begin position="3"/>
        <end position="119"/>
    </location>
</feature>
<evidence type="ECO:0000256" key="2">
    <source>
        <dbReference type="PROSITE-ProRule" id="PRU00169"/>
    </source>
</evidence>
<accession>A0A1F4U7Q0</accession>
<dbReference type="GO" id="GO:0000160">
    <property type="term" value="P:phosphorelay signal transduction system"/>
    <property type="evidence" value="ECO:0007669"/>
    <property type="project" value="InterPro"/>
</dbReference>
<dbReference type="Pfam" id="PF00072">
    <property type="entry name" value="Response_reg"/>
    <property type="match status" value="1"/>
</dbReference>
<dbReference type="InterPro" id="IPR050595">
    <property type="entry name" value="Bact_response_regulator"/>
</dbReference>
<gene>
    <name evidence="4" type="ORF">A2438_03520</name>
</gene>
<sequence>MKNLLIVDDDKEMVKELVSVFEMEGYGVFFAFNGLSALERYRENSYDLVLLDIKMPVLDGREVFKAIKSKNPRQKIIIVTGSLGRVENFKQDPVLDQADGCFEKPFVVEQLLSRIRELI</sequence>
<name>A0A1F4U7Q0_UNCSA</name>
<dbReference type="InterPro" id="IPR011006">
    <property type="entry name" value="CheY-like_superfamily"/>
</dbReference>
<feature type="modified residue" description="4-aspartylphosphate" evidence="2">
    <location>
        <position position="52"/>
    </location>
</feature>
<dbReference type="PROSITE" id="PS50110">
    <property type="entry name" value="RESPONSE_REGULATORY"/>
    <property type="match status" value="1"/>
</dbReference>
<organism evidence="4 5">
    <name type="scientific">candidate division WOR-1 bacterium RIFOXYC2_FULL_46_14</name>
    <dbReference type="NCBI Taxonomy" id="1802587"/>
    <lineage>
        <taxon>Bacteria</taxon>
        <taxon>Bacillati</taxon>
        <taxon>Saganbacteria</taxon>
    </lineage>
</organism>
<dbReference type="SUPFAM" id="SSF52172">
    <property type="entry name" value="CheY-like"/>
    <property type="match status" value="1"/>
</dbReference>
<evidence type="ECO:0000313" key="5">
    <source>
        <dbReference type="Proteomes" id="UP000179242"/>
    </source>
</evidence>
<evidence type="ECO:0000256" key="1">
    <source>
        <dbReference type="ARBA" id="ARBA00022553"/>
    </source>
</evidence>
<evidence type="ECO:0000313" key="4">
    <source>
        <dbReference type="EMBL" id="OGC40323.1"/>
    </source>
</evidence>
<dbReference type="Proteomes" id="UP000179242">
    <property type="component" value="Unassembled WGS sequence"/>
</dbReference>
<dbReference type="InterPro" id="IPR001789">
    <property type="entry name" value="Sig_transdc_resp-reg_receiver"/>
</dbReference>
<dbReference type="PANTHER" id="PTHR44591:SF3">
    <property type="entry name" value="RESPONSE REGULATORY DOMAIN-CONTAINING PROTEIN"/>
    <property type="match status" value="1"/>
</dbReference>
<comment type="caution">
    <text evidence="4">The sequence shown here is derived from an EMBL/GenBank/DDBJ whole genome shotgun (WGS) entry which is preliminary data.</text>
</comment>
<keyword evidence="1 2" id="KW-0597">Phosphoprotein</keyword>
<dbReference type="EMBL" id="MEUJ01000004">
    <property type="protein sequence ID" value="OGC40323.1"/>
    <property type="molecule type" value="Genomic_DNA"/>
</dbReference>
<evidence type="ECO:0000259" key="3">
    <source>
        <dbReference type="PROSITE" id="PS50110"/>
    </source>
</evidence>
<dbReference type="Gene3D" id="3.40.50.2300">
    <property type="match status" value="1"/>
</dbReference>
<dbReference type="PANTHER" id="PTHR44591">
    <property type="entry name" value="STRESS RESPONSE REGULATOR PROTEIN 1"/>
    <property type="match status" value="1"/>
</dbReference>
<dbReference type="SMART" id="SM00448">
    <property type="entry name" value="REC"/>
    <property type="match status" value="1"/>
</dbReference>
<dbReference type="AlphaFoldDB" id="A0A1F4U7Q0"/>
<protein>
    <recommendedName>
        <fullName evidence="3">Response regulatory domain-containing protein</fullName>
    </recommendedName>
</protein>
<proteinExistence type="predicted"/>
<reference evidence="4 5" key="1">
    <citation type="journal article" date="2016" name="Nat. Commun.">
        <title>Thousands of microbial genomes shed light on interconnected biogeochemical processes in an aquifer system.</title>
        <authorList>
            <person name="Anantharaman K."/>
            <person name="Brown C.T."/>
            <person name="Hug L.A."/>
            <person name="Sharon I."/>
            <person name="Castelle C.J."/>
            <person name="Probst A.J."/>
            <person name="Thomas B.C."/>
            <person name="Singh A."/>
            <person name="Wilkins M.J."/>
            <person name="Karaoz U."/>
            <person name="Brodie E.L."/>
            <person name="Williams K.H."/>
            <person name="Hubbard S.S."/>
            <person name="Banfield J.F."/>
        </authorList>
    </citation>
    <scope>NUCLEOTIDE SEQUENCE [LARGE SCALE GENOMIC DNA]</scope>
</reference>